<evidence type="ECO:0000313" key="12">
    <source>
        <dbReference type="Proteomes" id="UP000192220"/>
    </source>
</evidence>
<dbReference type="OrthoDB" id="10059604at2759"/>
<dbReference type="Pfam" id="PF05826">
    <property type="entry name" value="Phospholip_A2_2"/>
    <property type="match status" value="1"/>
</dbReference>
<evidence type="ECO:0000256" key="6">
    <source>
        <dbReference type="ARBA" id="ARBA00022801"/>
    </source>
</evidence>
<comment type="subcellular location">
    <subcellularLocation>
        <location evidence="2">Secreted</location>
    </subcellularLocation>
</comment>
<evidence type="ECO:0000256" key="7">
    <source>
        <dbReference type="ARBA" id="ARBA00022837"/>
    </source>
</evidence>
<feature type="non-terminal residue" evidence="13">
    <location>
        <position position="351"/>
    </location>
</feature>
<dbReference type="GO" id="GO:0046872">
    <property type="term" value="F:metal ion binding"/>
    <property type="evidence" value="ECO:0007669"/>
    <property type="project" value="UniProtKB-KW"/>
</dbReference>
<dbReference type="KEGG" id="alim:106532685"/>
<dbReference type="PANTHER" id="PTHR12253">
    <property type="entry name" value="RH14732P"/>
    <property type="match status" value="1"/>
</dbReference>
<dbReference type="GeneID" id="106532685"/>
<keyword evidence="9" id="KW-1015">Disulfide bond</keyword>
<dbReference type="SUPFAM" id="SSF48619">
    <property type="entry name" value="Phospholipase A2, PLA2"/>
    <property type="match status" value="1"/>
</dbReference>
<dbReference type="InterPro" id="IPR033113">
    <property type="entry name" value="PLA2_histidine"/>
</dbReference>
<proteinExistence type="predicted"/>
<dbReference type="AlphaFoldDB" id="A0A2I4CW78"/>
<keyword evidence="5" id="KW-0479">Metal-binding</keyword>
<dbReference type="InterPro" id="IPR036444">
    <property type="entry name" value="PLipase_A2_dom_sf"/>
</dbReference>
<dbReference type="GO" id="GO:0050482">
    <property type="term" value="P:arachidonate secretion"/>
    <property type="evidence" value="ECO:0007669"/>
    <property type="project" value="InterPro"/>
</dbReference>
<dbReference type="EC" id="3.1.1.4" evidence="3"/>
<dbReference type="Proteomes" id="UP000192220">
    <property type="component" value="Unplaced"/>
</dbReference>
<evidence type="ECO:0000256" key="1">
    <source>
        <dbReference type="ARBA" id="ARBA00001913"/>
    </source>
</evidence>
<feature type="chain" id="PRO_5014131255" description="phospholipase A2" evidence="10">
    <location>
        <begin position="25"/>
        <end position="351"/>
    </location>
</feature>
<keyword evidence="10" id="KW-0732">Signal</keyword>
<feature type="signal peptide" evidence="10">
    <location>
        <begin position="1"/>
        <end position="24"/>
    </location>
</feature>
<evidence type="ECO:0000256" key="2">
    <source>
        <dbReference type="ARBA" id="ARBA00004613"/>
    </source>
</evidence>
<gene>
    <name evidence="13" type="primary">LOC106532685</name>
</gene>
<dbReference type="PROSITE" id="PS00118">
    <property type="entry name" value="PA2_HIS"/>
    <property type="match status" value="1"/>
</dbReference>
<dbReference type="STRING" id="52670.A0A2I4CW78"/>
<keyword evidence="6" id="KW-0378">Hydrolase</keyword>
<dbReference type="PROSITE" id="PS51257">
    <property type="entry name" value="PROKAR_LIPOPROTEIN"/>
    <property type="match status" value="1"/>
</dbReference>
<evidence type="ECO:0000313" key="13">
    <source>
        <dbReference type="RefSeq" id="XP_013884266.1"/>
    </source>
</evidence>
<dbReference type="Gene3D" id="1.20.90.10">
    <property type="entry name" value="Phospholipase A2 domain"/>
    <property type="match status" value="1"/>
</dbReference>
<keyword evidence="4" id="KW-0964">Secreted</keyword>
<keyword evidence="7" id="KW-0106">Calcium</keyword>
<reference evidence="13" key="1">
    <citation type="submission" date="2025-08" db="UniProtKB">
        <authorList>
            <consortium name="RefSeq"/>
        </authorList>
    </citation>
    <scope>IDENTIFICATION</scope>
</reference>
<keyword evidence="8" id="KW-0443">Lipid metabolism</keyword>
<evidence type="ECO:0000256" key="9">
    <source>
        <dbReference type="ARBA" id="ARBA00023157"/>
    </source>
</evidence>
<dbReference type="GO" id="GO:0005576">
    <property type="term" value="C:extracellular region"/>
    <property type="evidence" value="ECO:0007669"/>
    <property type="project" value="UniProtKB-SubCell"/>
</dbReference>
<keyword evidence="12" id="KW-1185">Reference proteome</keyword>
<dbReference type="GO" id="GO:0004623">
    <property type="term" value="F:phospholipase A2 activity"/>
    <property type="evidence" value="ECO:0007669"/>
    <property type="project" value="UniProtKB-EC"/>
</dbReference>
<dbReference type="InterPro" id="IPR016090">
    <property type="entry name" value="PLA2-like_dom"/>
</dbReference>
<accession>A0A2I4CW78</accession>
<organism evidence="12 13">
    <name type="scientific">Austrofundulus limnaeus</name>
    <name type="common">Annual killifish</name>
    <dbReference type="NCBI Taxonomy" id="52670"/>
    <lineage>
        <taxon>Eukaryota</taxon>
        <taxon>Metazoa</taxon>
        <taxon>Chordata</taxon>
        <taxon>Craniata</taxon>
        <taxon>Vertebrata</taxon>
        <taxon>Euteleostomi</taxon>
        <taxon>Actinopterygii</taxon>
        <taxon>Neopterygii</taxon>
        <taxon>Teleostei</taxon>
        <taxon>Neoteleostei</taxon>
        <taxon>Acanthomorphata</taxon>
        <taxon>Ovalentaria</taxon>
        <taxon>Atherinomorphae</taxon>
        <taxon>Cyprinodontiformes</taxon>
        <taxon>Rivulidae</taxon>
        <taxon>Austrofundulus</taxon>
    </lineage>
</organism>
<dbReference type="FunFam" id="1.20.90.10:FF:000002">
    <property type="entry name" value="Phospholipase A2 group III"/>
    <property type="match status" value="1"/>
</dbReference>
<evidence type="ECO:0000259" key="11">
    <source>
        <dbReference type="Pfam" id="PF05826"/>
    </source>
</evidence>
<sequence length="351" mass="38012">MLRTAAFLPLILLWSLLSCANARASIFCSWTKVLADDRVHYSFLRGEPRHSSASVRLYHTSWSGSGSGSGRVLLGCTWSEDAAVIRSYASVCRERAQDFSPDPSNTVSLESVFDAGQCVSLGSPERTGRRPVREAGGELHPRVKRGFIVPGTLWCGSGNKAPSYANLGVFSNTDSCCREHDQCKHIILSFQSKFGVFNSNIFTMSHCDCDNNFRSCLMEAQDSISDVVGYTFFNLLKMHCFTFSHQLQCAERNWFGMCKRSQMALYADVHPPTLYESTQLADACMNSSCSGINSTAPTELPESSASEPQLLSTAATSTLSVPATISPSITAATSTLSVPATISPSITAATS</sequence>
<evidence type="ECO:0000256" key="8">
    <source>
        <dbReference type="ARBA" id="ARBA00023098"/>
    </source>
</evidence>
<evidence type="ECO:0000256" key="3">
    <source>
        <dbReference type="ARBA" id="ARBA00013278"/>
    </source>
</evidence>
<name>A0A2I4CW78_AUSLI</name>
<dbReference type="RefSeq" id="XP_013884266.1">
    <property type="nucleotide sequence ID" value="XM_014028812.1"/>
</dbReference>
<evidence type="ECO:0000256" key="10">
    <source>
        <dbReference type="SAM" id="SignalP"/>
    </source>
</evidence>
<evidence type="ECO:0000256" key="5">
    <source>
        <dbReference type="ARBA" id="ARBA00022723"/>
    </source>
</evidence>
<dbReference type="CDD" id="cd04704">
    <property type="entry name" value="PLA2_bee_venom_like"/>
    <property type="match status" value="1"/>
</dbReference>
<dbReference type="GO" id="GO:0006644">
    <property type="term" value="P:phospholipid metabolic process"/>
    <property type="evidence" value="ECO:0007669"/>
    <property type="project" value="InterPro"/>
</dbReference>
<protein>
    <recommendedName>
        <fullName evidence="3">phospholipase A2</fullName>
        <ecNumber evidence="3">3.1.1.4</ecNumber>
    </recommendedName>
</protein>
<evidence type="ECO:0000256" key="4">
    <source>
        <dbReference type="ARBA" id="ARBA00022525"/>
    </source>
</evidence>
<comment type="cofactor">
    <cofactor evidence="1">
        <name>Ca(2+)</name>
        <dbReference type="ChEBI" id="CHEBI:29108"/>
    </cofactor>
</comment>
<feature type="domain" description="Phospholipase A2-like central" evidence="11">
    <location>
        <begin position="148"/>
        <end position="242"/>
    </location>
</feature>
<dbReference type="InParanoid" id="A0A2I4CW78"/>